<dbReference type="RefSeq" id="WP_059211502.1">
    <property type="nucleotide sequence ID" value="NZ_KQ948681.1"/>
</dbReference>
<reference evidence="1 2" key="1">
    <citation type="submission" date="2015-10" db="EMBL/GenBank/DDBJ databases">
        <title>Draft genome sequence of Streptomyces canus DSM 40017, type strain for the species Streptomyces canus.</title>
        <authorList>
            <person name="Ruckert C."/>
            <person name="Winkler A."/>
            <person name="Kalinowski J."/>
            <person name="Kampfer P."/>
            <person name="Glaeser S."/>
        </authorList>
    </citation>
    <scope>NUCLEOTIDE SEQUENCE [LARGE SCALE GENOMIC DNA]</scope>
    <source>
        <strain evidence="1 2">DSM 40017</strain>
    </source>
</reference>
<comment type="caution">
    <text evidence="1">The sequence shown here is derived from an EMBL/GenBank/DDBJ whole genome shotgun (WGS) entry which is preliminary data.</text>
</comment>
<dbReference type="Proteomes" id="UP000053669">
    <property type="component" value="Unassembled WGS sequence"/>
</dbReference>
<protein>
    <submittedName>
        <fullName evidence="1">Uncharacterized protein</fullName>
    </submittedName>
</protein>
<name>A0A101RL40_9ACTN</name>
<accession>A0A101RL40</accession>
<dbReference type="EMBL" id="LMWU01000070">
    <property type="protein sequence ID" value="KUN57622.1"/>
    <property type="molecule type" value="Genomic_DNA"/>
</dbReference>
<dbReference type="STRING" id="58343.AQJ46_47030"/>
<evidence type="ECO:0000313" key="2">
    <source>
        <dbReference type="Proteomes" id="UP000053669"/>
    </source>
</evidence>
<gene>
    <name evidence="1" type="ORF">AQJ46_47030</name>
</gene>
<dbReference type="AlphaFoldDB" id="A0A101RL40"/>
<organism evidence="1 2">
    <name type="scientific">Streptomyces canus</name>
    <dbReference type="NCBI Taxonomy" id="58343"/>
    <lineage>
        <taxon>Bacteria</taxon>
        <taxon>Bacillati</taxon>
        <taxon>Actinomycetota</taxon>
        <taxon>Actinomycetes</taxon>
        <taxon>Kitasatosporales</taxon>
        <taxon>Streptomycetaceae</taxon>
        <taxon>Streptomyces</taxon>
        <taxon>Streptomyces aurantiacus group</taxon>
    </lineage>
</organism>
<evidence type="ECO:0000313" key="1">
    <source>
        <dbReference type="EMBL" id="KUN57622.1"/>
    </source>
</evidence>
<sequence length="71" mass="7935">MPHFRTPRACVYCNENAREYRLYGLGEEMRANRAIPTCGTIPCAIRADHSASNTGKHYYCTTAIQDGVTPI</sequence>
<proteinExistence type="predicted"/>